<dbReference type="PANTHER" id="PTHR43547">
    <property type="entry name" value="TWO-COMPONENT HISTIDINE KINASE"/>
    <property type="match status" value="1"/>
</dbReference>
<dbReference type="InterPro" id="IPR036890">
    <property type="entry name" value="HATPase_C_sf"/>
</dbReference>
<evidence type="ECO:0000256" key="1">
    <source>
        <dbReference type="ARBA" id="ARBA00000085"/>
    </source>
</evidence>
<dbReference type="Pfam" id="PF00072">
    <property type="entry name" value="Response_reg"/>
    <property type="match status" value="1"/>
</dbReference>
<organism evidence="7 8">
    <name type="scientific">Actomonas aquatica</name>
    <dbReference type="NCBI Taxonomy" id="2866162"/>
    <lineage>
        <taxon>Bacteria</taxon>
        <taxon>Pseudomonadati</taxon>
        <taxon>Verrucomicrobiota</taxon>
        <taxon>Opitutia</taxon>
        <taxon>Opitutales</taxon>
        <taxon>Opitutaceae</taxon>
        <taxon>Actomonas</taxon>
    </lineage>
</organism>
<dbReference type="Gene3D" id="1.10.287.130">
    <property type="match status" value="1"/>
</dbReference>
<dbReference type="SMART" id="SM00387">
    <property type="entry name" value="HATPase_c"/>
    <property type="match status" value="1"/>
</dbReference>
<dbReference type="InterPro" id="IPR003594">
    <property type="entry name" value="HATPase_dom"/>
</dbReference>
<feature type="domain" description="Response regulatory" evidence="6">
    <location>
        <begin position="15"/>
        <end position="131"/>
    </location>
</feature>
<evidence type="ECO:0000313" key="7">
    <source>
        <dbReference type="EMBL" id="WRQ89970.1"/>
    </source>
</evidence>
<dbReference type="Gene3D" id="3.30.565.10">
    <property type="entry name" value="Histidine kinase-like ATPase, C-terminal domain"/>
    <property type="match status" value="1"/>
</dbReference>
<evidence type="ECO:0000259" key="6">
    <source>
        <dbReference type="PROSITE" id="PS50110"/>
    </source>
</evidence>
<dbReference type="PRINTS" id="PR00344">
    <property type="entry name" value="BCTRLSENSOR"/>
</dbReference>
<keyword evidence="8" id="KW-1185">Reference proteome</keyword>
<keyword evidence="3 4" id="KW-0597">Phosphoprotein</keyword>
<name>A0ABZ1CI95_9BACT</name>
<evidence type="ECO:0000256" key="3">
    <source>
        <dbReference type="ARBA" id="ARBA00022553"/>
    </source>
</evidence>
<dbReference type="SMART" id="SM00448">
    <property type="entry name" value="REC"/>
    <property type="match status" value="1"/>
</dbReference>
<dbReference type="PROSITE" id="PS50109">
    <property type="entry name" value="HIS_KIN"/>
    <property type="match status" value="1"/>
</dbReference>
<comment type="catalytic activity">
    <reaction evidence="1">
        <text>ATP + protein L-histidine = ADP + protein N-phospho-L-histidine.</text>
        <dbReference type="EC" id="2.7.13.3"/>
    </reaction>
</comment>
<evidence type="ECO:0000256" key="2">
    <source>
        <dbReference type="ARBA" id="ARBA00012438"/>
    </source>
</evidence>
<protein>
    <recommendedName>
        <fullName evidence="2">histidine kinase</fullName>
        <ecNumber evidence="2">2.7.13.3</ecNumber>
    </recommendedName>
</protein>
<dbReference type="RefSeq" id="WP_221032105.1">
    <property type="nucleotide sequence ID" value="NZ_CP139781.1"/>
</dbReference>
<dbReference type="GO" id="GO:0016301">
    <property type="term" value="F:kinase activity"/>
    <property type="evidence" value="ECO:0007669"/>
    <property type="project" value="UniProtKB-KW"/>
</dbReference>
<dbReference type="InterPro" id="IPR001789">
    <property type="entry name" value="Sig_transdc_resp-reg_receiver"/>
</dbReference>
<dbReference type="CDD" id="cd19920">
    <property type="entry name" value="REC_PA4781-like"/>
    <property type="match status" value="1"/>
</dbReference>
<reference evidence="7 8" key="1">
    <citation type="submission" date="2021-08" db="EMBL/GenBank/DDBJ databases">
        <authorList>
            <person name="Zhang D."/>
            <person name="Zhang A."/>
            <person name="Wang L."/>
        </authorList>
    </citation>
    <scope>NUCLEOTIDE SEQUENCE [LARGE SCALE GENOMIC DNA]</scope>
    <source>
        <strain evidence="7 8">WL0086</strain>
    </source>
</reference>
<evidence type="ECO:0000256" key="4">
    <source>
        <dbReference type="PROSITE-ProRule" id="PRU00169"/>
    </source>
</evidence>
<dbReference type="InterPro" id="IPR003661">
    <property type="entry name" value="HisK_dim/P_dom"/>
</dbReference>
<dbReference type="InterPro" id="IPR011006">
    <property type="entry name" value="CheY-like_superfamily"/>
</dbReference>
<dbReference type="Proteomes" id="UP000738431">
    <property type="component" value="Chromosome"/>
</dbReference>
<dbReference type="EC" id="2.7.13.3" evidence="2"/>
<dbReference type="EMBL" id="CP139781">
    <property type="protein sequence ID" value="WRQ89970.1"/>
    <property type="molecule type" value="Genomic_DNA"/>
</dbReference>
<dbReference type="CDD" id="cd00082">
    <property type="entry name" value="HisKA"/>
    <property type="match status" value="1"/>
</dbReference>
<dbReference type="Pfam" id="PF00512">
    <property type="entry name" value="HisKA"/>
    <property type="match status" value="1"/>
</dbReference>
<dbReference type="InterPro" id="IPR036097">
    <property type="entry name" value="HisK_dim/P_sf"/>
</dbReference>
<dbReference type="InterPro" id="IPR004358">
    <property type="entry name" value="Sig_transdc_His_kin-like_C"/>
</dbReference>
<evidence type="ECO:0000259" key="5">
    <source>
        <dbReference type="PROSITE" id="PS50109"/>
    </source>
</evidence>
<evidence type="ECO:0000313" key="8">
    <source>
        <dbReference type="Proteomes" id="UP000738431"/>
    </source>
</evidence>
<dbReference type="InterPro" id="IPR005467">
    <property type="entry name" value="His_kinase_dom"/>
</dbReference>
<reference evidence="7 8" key="2">
    <citation type="submission" date="2023-12" db="EMBL/GenBank/DDBJ databases">
        <title>Description of an unclassified Opitutus bacterium of Verrucomicrobiota.</title>
        <authorList>
            <person name="Zhang D.-F."/>
        </authorList>
    </citation>
    <scope>NUCLEOTIDE SEQUENCE [LARGE SCALE GENOMIC DNA]</scope>
    <source>
        <strain evidence="7 8">WL0086</strain>
    </source>
</reference>
<dbReference type="Pfam" id="PF02518">
    <property type="entry name" value="HATPase_c"/>
    <property type="match status" value="1"/>
</dbReference>
<proteinExistence type="predicted"/>
<dbReference type="SMART" id="SM00388">
    <property type="entry name" value="HisKA"/>
    <property type="match status" value="1"/>
</dbReference>
<keyword evidence="7" id="KW-0808">Transferase</keyword>
<dbReference type="PROSITE" id="PS50110">
    <property type="entry name" value="RESPONSE_REGULATORY"/>
    <property type="match status" value="1"/>
</dbReference>
<keyword evidence="7" id="KW-0418">Kinase</keyword>
<accession>A0ABZ1CI95</accession>
<dbReference type="Gene3D" id="3.40.50.2300">
    <property type="match status" value="1"/>
</dbReference>
<dbReference type="PANTHER" id="PTHR43547:SF2">
    <property type="entry name" value="HYBRID SIGNAL TRANSDUCTION HISTIDINE KINASE C"/>
    <property type="match status" value="1"/>
</dbReference>
<feature type="modified residue" description="4-aspartylphosphate" evidence="4">
    <location>
        <position position="64"/>
    </location>
</feature>
<dbReference type="SUPFAM" id="SSF47384">
    <property type="entry name" value="Homodimeric domain of signal transducing histidine kinase"/>
    <property type="match status" value="1"/>
</dbReference>
<dbReference type="SUPFAM" id="SSF52172">
    <property type="entry name" value="CheY-like"/>
    <property type="match status" value="1"/>
</dbReference>
<feature type="domain" description="Histidine kinase" evidence="5">
    <location>
        <begin position="153"/>
        <end position="371"/>
    </location>
</feature>
<dbReference type="SUPFAM" id="SSF55874">
    <property type="entry name" value="ATPase domain of HSP90 chaperone/DNA topoisomerase II/histidine kinase"/>
    <property type="match status" value="1"/>
</dbReference>
<sequence length="371" mass="40588">MTRAPFLNASGRDGIVLVVDDVERNLQIVGELLTQQRYEVMFATSGEAALERVQARKPDLILLDVMMPGIDGIEVCRRLQADPATQDIPIIFVTAAHDSELAVKGLNEGGVDYVTKPFHAPELLARVATHVDLKQARDLRRQIIAEKNDLMAAVAHDLKNPLSSVRIAGRTLLKGLEGDPRKELADIIVESCEELLSLIEERLSRNAREAAISKLNLSPLDLRDTINTVVKQNRPSAHAKDIDLDMNWPGETEVRVMADFHALAQVLDNLVSNAIKFSPPGKKVRVELGGATHPGMVRVKVIDQGPGCSQEDRENLFKPYQRLSAVPTAGESSTGLGLSIAKDMVTKMAGRIDCEDTPNGGATFWFDLPQA</sequence>
<gene>
    <name evidence="7" type="ORF">K1X11_011175</name>
</gene>